<keyword evidence="2" id="KW-1185">Reference proteome</keyword>
<accession>A0A1X7ILZ2</accession>
<evidence type="ECO:0000313" key="1">
    <source>
        <dbReference type="EMBL" id="SMG15975.1"/>
    </source>
</evidence>
<dbReference type="STRING" id="561061.SAMN05660862_1011"/>
<dbReference type="EMBL" id="FXAU01000001">
    <property type="protein sequence ID" value="SMG15975.1"/>
    <property type="molecule type" value="Genomic_DNA"/>
</dbReference>
<name>A0A1X7ILZ2_9SPHI</name>
<gene>
    <name evidence="1" type="ORF">SAMN05660862_1011</name>
</gene>
<proteinExistence type="predicted"/>
<organism evidence="1 2">
    <name type="scientific">Sphingobacterium psychroaquaticum</name>
    <dbReference type="NCBI Taxonomy" id="561061"/>
    <lineage>
        <taxon>Bacteria</taxon>
        <taxon>Pseudomonadati</taxon>
        <taxon>Bacteroidota</taxon>
        <taxon>Sphingobacteriia</taxon>
        <taxon>Sphingobacteriales</taxon>
        <taxon>Sphingobacteriaceae</taxon>
        <taxon>Sphingobacterium</taxon>
    </lineage>
</organism>
<sequence>MKRNIMPLKKIRQKNEIKDNQRSHGSIRKRIRQRVKKAITEWEDMDESLQRFLK</sequence>
<protein>
    <submittedName>
        <fullName evidence="1">Uncharacterized protein</fullName>
    </submittedName>
</protein>
<dbReference type="AlphaFoldDB" id="A0A1X7ILZ2"/>
<reference evidence="1 2" key="1">
    <citation type="submission" date="2017-04" db="EMBL/GenBank/DDBJ databases">
        <authorList>
            <person name="Afonso C.L."/>
            <person name="Miller P.J."/>
            <person name="Scott M.A."/>
            <person name="Spackman E."/>
            <person name="Goraichik I."/>
            <person name="Dimitrov K.M."/>
            <person name="Suarez D.L."/>
            <person name="Swayne D.E."/>
        </authorList>
    </citation>
    <scope>NUCLEOTIDE SEQUENCE [LARGE SCALE GENOMIC DNA]</scope>
    <source>
        <strain evidence="1 2">DSM 22418</strain>
    </source>
</reference>
<evidence type="ECO:0000313" key="2">
    <source>
        <dbReference type="Proteomes" id="UP000192980"/>
    </source>
</evidence>
<dbReference type="Proteomes" id="UP000192980">
    <property type="component" value="Unassembled WGS sequence"/>
</dbReference>